<name>A0A0L8FWC6_OCTBM</name>
<proteinExistence type="predicted"/>
<protein>
    <submittedName>
        <fullName evidence="1">Uncharacterized protein</fullName>
    </submittedName>
</protein>
<sequence>MRKIKKCRFFFFFVPETISHWEKNEFTPVCLCHIPSVIYVLITTTRQELSITKEVLFIHSCICLFILESNLPEQVSNSIQTLLY</sequence>
<evidence type="ECO:0000313" key="1">
    <source>
        <dbReference type="EMBL" id="KOF68919.1"/>
    </source>
</evidence>
<accession>A0A0L8FWC6</accession>
<dbReference type="EMBL" id="KQ425859">
    <property type="protein sequence ID" value="KOF68919.1"/>
    <property type="molecule type" value="Genomic_DNA"/>
</dbReference>
<dbReference type="AlphaFoldDB" id="A0A0L8FWC6"/>
<gene>
    <name evidence="1" type="ORF">OCBIM_22006290mg</name>
</gene>
<reference evidence="1" key="1">
    <citation type="submission" date="2015-07" db="EMBL/GenBank/DDBJ databases">
        <title>MeaNS - Measles Nucleotide Surveillance Program.</title>
        <authorList>
            <person name="Tran T."/>
            <person name="Druce J."/>
        </authorList>
    </citation>
    <scope>NUCLEOTIDE SEQUENCE</scope>
    <source>
        <strain evidence="1">UCB-OBI-ISO-001</strain>
        <tissue evidence="1">Gonad</tissue>
    </source>
</reference>
<organism evidence="1">
    <name type="scientific">Octopus bimaculoides</name>
    <name type="common">California two-spotted octopus</name>
    <dbReference type="NCBI Taxonomy" id="37653"/>
    <lineage>
        <taxon>Eukaryota</taxon>
        <taxon>Metazoa</taxon>
        <taxon>Spiralia</taxon>
        <taxon>Lophotrochozoa</taxon>
        <taxon>Mollusca</taxon>
        <taxon>Cephalopoda</taxon>
        <taxon>Coleoidea</taxon>
        <taxon>Octopodiformes</taxon>
        <taxon>Octopoda</taxon>
        <taxon>Incirrata</taxon>
        <taxon>Octopodidae</taxon>
        <taxon>Octopus</taxon>
    </lineage>
</organism>